<dbReference type="EnsemblBacteria" id="BAA16925">
    <property type="protein sequence ID" value="BAA16925"/>
    <property type="gene ID" value="BAA16925"/>
</dbReference>
<dbReference type="Gene3D" id="3.40.50.2000">
    <property type="entry name" value="Glycogen Phosphorylase B"/>
    <property type="match status" value="2"/>
</dbReference>
<dbReference type="eggNOG" id="COG0438">
    <property type="taxonomic scope" value="Bacteria"/>
</dbReference>
<gene>
    <name evidence="1" type="ordered locus">slr1073</name>
</gene>
<dbReference type="AlphaFoldDB" id="P72909"/>
<dbReference type="PIR" id="S74774">
    <property type="entry name" value="S74774"/>
</dbReference>
<accession>P72909</accession>
<protein>
    <submittedName>
        <fullName evidence="1">Slr1073 protein</fullName>
    </submittedName>
</protein>
<dbReference type="InParanoid" id="P72909"/>
<dbReference type="IntAct" id="P72909">
    <property type="interactions" value="2"/>
</dbReference>
<sequence length="384" mass="43527">MTTSQLNPVVTITAKTHPYVCGVGDYTVNLVKYFNQYQDIELSLLTGKSCESFHGEVPVFPVLEGNTQKDYEKLLNLLNQASVKIVVLQYAPYLYNSQGYDLNLVNFWKQCAQSMQTVLIVHETYYWFLRYPGTWFKGIVQAHALKALALSSDSIFCGSEQYSRQLQRLVQDQKIICYLPIPNNIAPNIISSQQKDNLRQQLNISPDSLVLTLYGCIGSIRKSWVIKLDRYLRSRSLSVTWLFLGNAQSLNISCTNPVVRPGYLSADILSQYLQISTLLIMPHEFGVSAKRGSLMSAIEHKLPILGTDGDLTDSFLKDQPSIFLVPDGIYSSFQSELIKILSMLSTKSAFADLTEKTYAYYQENLSWRNVVTILNQHVHAHHKN</sequence>
<dbReference type="KEGG" id="syn:slr1073"/>
<dbReference type="SMR" id="P72909"/>
<reference evidence="1 2" key="2">
    <citation type="journal article" date="1996" name="DNA Res.">
        <title>Sequence analysis of the genome of the unicellular cyanobacterium Synechocystis sp. strain PCC6803. II. Sequence determination of the entire genome and assignment of potential protein-coding regions.</title>
        <authorList>
            <person name="Kaneko T."/>
            <person name="Sato S."/>
            <person name="Kotani H."/>
            <person name="Tanaka A."/>
            <person name="Asamizu E."/>
            <person name="Nakamura Y."/>
            <person name="Miyajima N."/>
            <person name="Hirosawa M."/>
            <person name="Sugiura M."/>
            <person name="Sasamoto S."/>
            <person name="Kimura T."/>
            <person name="Hosouchi T."/>
            <person name="Matsuno A."/>
            <person name="Muraki A."/>
            <person name="Nakazaki N."/>
            <person name="Naruo K."/>
            <person name="Okumura S."/>
            <person name="Shimpo S."/>
            <person name="Takeuchi C."/>
            <person name="Wada T."/>
            <person name="Watanabe A."/>
            <person name="Yamada M."/>
            <person name="Yasuda M."/>
            <person name="Tabata S."/>
        </authorList>
    </citation>
    <scope>NUCLEOTIDE SEQUENCE [LARGE SCALE GENOMIC DNA]</scope>
    <source>
        <strain evidence="2">ATCC 27184 / PCC 6803 / Kazusa</strain>
    </source>
</reference>
<reference evidence="1 2" key="1">
    <citation type="journal article" date="1995" name="DNA Res.">
        <title>Sequence analysis of the genome of the unicellular cyanobacterium Synechocystis sp. strain PCC6803. I. Sequence features in the 1 Mb region from map positions 64% to 92% of the genome.</title>
        <authorList>
            <person name="Kaneko T."/>
            <person name="Tanaka A."/>
            <person name="Sato S."/>
            <person name="Kotani H."/>
            <person name="Sazuka T."/>
            <person name="Miyajima N."/>
            <person name="Sugiura M."/>
            <person name="Tabata S."/>
        </authorList>
    </citation>
    <scope>NUCLEOTIDE SEQUENCE [LARGE SCALE GENOMIC DNA]</scope>
    <source>
        <strain evidence="2">ATCC 27184 / PCC 6803 / Kazusa</strain>
    </source>
</reference>
<organism evidence="1 2">
    <name type="scientific">Synechocystis sp. (strain ATCC 27184 / PCC 6803 / Kazusa)</name>
    <dbReference type="NCBI Taxonomy" id="1111708"/>
    <lineage>
        <taxon>Bacteria</taxon>
        <taxon>Bacillati</taxon>
        <taxon>Cyanobacteriota</taxon>
        <taxon>Cyanophyceae</taxon>
        <taxon>Synechococcales</taxon>
        <taxon>Merismopediaceae</taxon>
        <taxon>Synechocystis</taxon>
    </lineage>
</organism>
<dbReference type="SUPFAM" id="SSF53756">
    <property type="entry name" value="UDP-Glycosyltransferase/glycogen phosphorylase"/>
    <property type="match status" value="1"/>
</dbReference>
<evidence type="ECO:0000313" key="1">
    <source>
        <dbReference type="EMBL" id="BAA16925.1"/>
    </source>
</evidence>
<dbReference type="EMBL" id="BA000022">
    <property type="protein sequence ID" value="BAA16925.1"/>
    <property type="molecule type" value="Genomic_DNA"/>
</dbReference>
<evidence type="ECO:0000313" key="2">
    <source>
        <dbReference type="Proteomes" id="UP000001425"/>
    </source>
</evidence>
<dbReference type="PaxDb" id="1148-1651999"/>
<keyword evidence="2" id="KW-1185">Reference proteome</keyword>
<proteinExistence type="predicted"/>
<dbReference type="Proteomes" id="UP000001425">
    <property type="component" value="Chromosome"/>
</dbReference>
<dbReference type="STRING" id="1148.gene:10497785"/>
<name>P72909_SYNY3</name>